<keyword evidence="3 6" id="KW-0812">Transmembrane</keyword>
<reference evidence="8" key="2">
    <citation type="journal article" date="2014" name="ISME J.">
        <title>Microbial stratification in low pH oxic and suboxic macroscopic growths along an acid mine drainage.</title>
        <authorList>
            <person name="Mendez-Garcia C."/>
            <person name="Mesa V."/>
            <person name="Sprenger R.R."/>
            <person name="Richter M."/>
            <person name="Diez M.S."/>
            <person name="Solano J."/>
            <person name="Bargiela R."/>
            <person name="Golyshina O.V."/>
            <person name="Manteca A."/>
            <person name="Ramos J.L."/>
            <person name="Gallego J.R."/>
            <person name="Llorente I."/>
            <person name="Martins Dos Santos V.A."/>
            <person name="Jensen O.N."/>
            <person name="Pelaez A.I."/>
            <person name="Sanchez J."/>
            <person name="Ferrer M."/>
        </authorList>
    </citation>
    <scope>NUCLEOTIDE SEQUENCE</scope>
</reference>
<keyword evidence="4 6" id="KW-1133">Transmembrane helix</keyword>
<dbReference type="GO" id="GO:0005886">
    <property type="term" value="C:plasma membrane"/>
    <property type="evidence" value="ECO:0007669"/>
    <property type="project" value="UniProtKB-SubCell"/>
</dbReference>
<comment type="caution">
    <text evidence="8">The sequence shown here is derived from an EMBL/GenBank/DDBJ whole genome shotgun (WGS) entry which is preliminary data.</text>
</comment>
<name>T1BL15_9ZZZZ</name>
<accession>T1BL15</accession>
<evidence type="ECO:0000256" key="1">
    <source>
        <dbReference type="ARBA" id="ARBA00004651"/>
    </source>
</evidence>
<protein>
    <submittedName>
        <fullName evidence="8">Protein containing DUF470</fullName>
    </submittedName>
</protein>
<organism evidence="8">
    <name type="scientific">mine drainage metagenome</name>
    <dbReference type="NCBI Taxonomy" id="410659"/>
    <lineage>
        <taxon>unclassified sequences</taxon>
        <taxon>metagenomes</taxon>
        <taxon>ecological metagenomes</taxon>
    </lineage>
</organism>
<feature type="transmembrane region" description="Helical" evidence="6">
    <location>
        <begin position="29"/>
        <end position="49"/>
    </location>
</feature>
<evidence type="ECO:0000313" key="8">
    <source>
        <dbReference type="EMBL" id="EQD53984.1"/>
    </source>
</evidence>
<dbReference type="InterPro" id="IPR024320">
    <property type="entry name" value="LPG_synthase_C"/>
</dbReference>
<dbReference type="AlphaFoldDB" id="T1BL15"/>
<proteinExistence type="predicted"/>
<dbReference type="Pfam" id="PF09924">
    <property type="entry name" value="LPG_synthase_C"/>
    <property type="match status" value="1"/>
</dbReference>
<evidence type="ECO:0000256" key="3">
    <source>
        <dbReference type="ARBA" id="ARBA00022692"/>
    </source>
</evidence>
<feature type="domain" description="Phosphatidylglycerol lysyltransferase C-terminal" evidence="7">
    <location>
        <begin position="74"/>
        <end position="152"/>
    </location>
</feature>
<dbReference type="GO" id="GO:0016755">
    <property type="term" value="F:aminoacyltransferase activity"/>
    <property type="evidence" value="ECO:0007669"/>
    <property type="project" value="TreeGrafter"/>
</dbReference>
<comment type="subcellular location">
    <subcellularLocation>
        <location evidence="1">Cell membrane</location>
        <topology evidence="1">Multi-pass membrane protein</topology>
    </subcellularLocation>
</comment>
<evidence type="ECO:0000256" key="4">
    <source>
        <dbReference type="ARBA" id="ARBA00022989"/>
    </source>
</evidence>
<dbReference type="InterPro" id="IPR051211">
    <property type="entry name" value="PG_lysyltransferase"/>
</dbReference>
<dbReference type="EMBL" id="AUZY01006556">
    <property type="protein sequence ID" value="EQD53984.1"/>
    <property type="molecule type" value="Genomic_DNA"/>
</dbReference>
<keyword evidence="2" id="KW-1003">Cell membrane</keyword>
<reference evidence="8" key="1">
    <citation type="submission" date="2013-08" db="EMBL/GenBank/DDBJ databases">
        <authorList>
            <person name="Mendez C."/>
            <person name="Richter M."/>
            <person name="Ferrer M."/>
            <person name="Sanchez J."/>
        </authorList>
    </citation>
    <scope>NUCLEOTIDE SEQUENCE</scope>
</reference>
<gene>
    <name evidence="8" type="ORF">B1B_09907</name>
</gene>
<dbReference type="PANTHER" id="PTHR34697:SF2">
    <property type="entry name" value="PHOSPHATIDYLGLYCEROL LYSYLTRANSFERASE"/>
    <property type="match status" value="1"/>
</dbReference>
<evidence type="ECO:0000259" key="7">
    <source>
        <dbReference type="Pfam" id="PF09924"/>
    </source>
</evidence>
<dbReference type="PANTHER" id="PTHR34697">
    <property type="entry name" value="PHOSPHATIDYLGLYCEROL LYSYLTRANSFERASE"/>
    <property type="match status" value="1"/>
</dbReference>
<sequence length="153" mass="17189">MSFTEAAEAVIGRLVGIQTEALPQHINVFLSPTLLALGIGLVTGVALLFTRPVINRSTTDRLKDNSPPLEKKVRELVSHWGNNSLDYFILRNDKQYFFHSNCLISYRVISGICIVSPDPIGPDDMRERTWSLFRQFVDKQGLPVAVMAASEEW</sequence>
<evidence type="ECO:0000256" key="5">
    <source>
        <dbReference type="ARBA" id="ARBA00023136"/>
    </source>
</evidence>
<dbReference type="GO" id="GO:0055091">
    <property type="term" value="P:phospholipid homeostasis"/>
    <property type="evidence" value="ECO:0007669"/>
    <property type="project" value="TreeGrafter"/>
</dbReference>
<evidence type="ECO:0000256" key="6">
    <source>
        <dbReference type="SAM" id="Phobius"/>
    </source>
</evidence>
<evidence type="ECO:0000256" key="2">
    <source>
        <dbReference type="ARBA" id="ARBA00022475"/>
    </source>
</evidence>
<feature type="non-terminal residue" evidence="8">
    <location>
        <position position="153"/>
    </location>
</feature>
<keyword evidence="5 6" id="KW-0472">Membrane</keyword>